<dbReference type="GO" id="GO:0000976">
    <property type="term" value="F:transcription cis-regulatory region binding"/>
    <property type="evidence" value="ECO:0007669"/>
    <property type="project" value="TreeGrafter"/>
</dbReference>
<dbReference type="InterPro" id="IPR000843">
    <property type="entry name" value="HTH_LacI"/>
</dbReference>
<evidence type="ECO:0000259" key="5">
    <source>
        <dbReference type="PROSITE" id="PS50943"/>
    </source>
</evidence>
<dbReference type="InterPro" id="IPR046335">
    <property type="entry name" value="LacI/GalR-like_sensor"/>
</dbReference>
<keyword evidence="2" id="KW-0238">DNA-binding</keyword>
<dbReference type="PANTHER" id="PTHR30146">
    <property type="entry name" value="LACI-RELATED TRANSCRIPTIONAL REPRESSOR"/>
    <property type="match status" value="1"/>
</dbReference>
<dbReference type="EMBL" id="RBZY01000001">
    <property type="protein sequence ID" value="RWR23403.1"/>
    <property type="molecule type" value="Genomic_DNA"/>
</dbReference>
<sequence>MSDRKTSLDSPNARRDVATAVTIQAVAAAAGVSKTTVSHVLSGNRPVSAETRRRVEKVMDELGFSPNFFAQALNRNRSNTIALIAQDITNPFYPSLARGLQAAVSSQNQVVILFDAGAGEGALTEAFVTDAIQRRADGVVIAVSDVDDDISRLRDAGIPVVTVGAGASTLPIDWVTADDERIAADAVVHLHLLGHRRIATITGPVNQTPGKPRHLGYLRAMQDLDLPVDPQMIERGDWTRESGFDGMNSLLALRERPSAVFCANDLMAIGALDAAQRQGLAVPDDIAIIGVDDIDAAALVRPALTTVRIPAEEIGRAAGELLLHRIAEGITTTHRHVRVQHTLQTREST</sequence>
<dbReference type="GO" id="GO:0003700">
    <property type="term" value="F:DNA-binding transcription factor activity"/>
    <property type="evidence" value="ECO:0007669"/>
    <property type="project" value="TreeGrafter"/>
</dbReference>
<evidence type="ECO:0000256" key="3">
    <source>
        <dbReference type="ARBA" id="ARBA00023163"/>
    </source>
</evidence>
<keyword evidence="1" id="KW-0805">Transcription regulation</keyword>
<evidence type="ECO:0000256" key="1">
    <source>
        <dbReference type="ARBA" id="ARBA00023015"/>
    </source>
</evidence>
<dbReference type="Proteomes" id="UP000285970">
    <property type="component" value="Unassembled WGS sequence"/>
</dbReference>
<name>A0A443JSC7_9MICO</name>
<dbReference type="OrthoDB" id="3595338at2"/>
<dbReference type="CDD" id="cd06267">
    <property type="entry name" value="PBP1_LacI_sugar_binding-like"/>
    <property type="match status" value="1"/>
</dbReference>
<dbReference type="Gene3D" id="3.40.50.2300">
    <property type="match status" value="2"/>
</dbReference>
<dbReference type="PANTHER" id="PTHR30146:SF109">
    <property type="entry name" value="HTH-TYPE TRANSCRIPTIONAL REGULATOR GALS"/>
    <property type="match status" value="1"/>
</dbReference>
<feature type="domain" description="HTH lacI-type" evidence="4">
    <location>
        <begin position="21"/>
        <end position="75"/>
    </location>
</feature>
<dbReference type="InterPro" id="IPR028082">
    <property type="entry name" value="Peripla_BP_I"/>
</dbReference>
<evidence type="ECO:0000256" key="2">
    <source>
        <dbReference type="ARBA" id="ARBA00023125"/>
    </source>
</evidence>
<dbReference type="InterPro" id="IPR001387">
    <property type="entry name" value="Cro/C1-type_HTH"/>
</dbReference>
<organism evidence="6 7">
    <name type="scientific">Microbacterium enclense</name>
    <dbReference type="NCBI Taxonomy" id="993073"/>
    <lineage>
        <taxon>Bacteria</taxon>
        <taxon>Bacillati</taxon>
        <taxon>Actinomycetota</taxon>
        <taxon>Actinomycetes</taxon>
        <taxon>Micrococcales</taxon>
        <taxon>Microbacteriaceae</taxon>
        <taxon>Microbacterium</taxon>
    </lineage>
</organism>
<evidence type="ECO:0000313" key="7">
    <source>
        <dbReference type="Proteomes" id="UP000285970"/>
    </source>
</evidence>
<dbReference type="PROSITE" id="PS50932">
    <property type="entry name" value="HTH_LACI_2"/>
    <property type="match status" value="1"/>
</dbReference>
<comment type="caution">
    <text evidence="6">The sequence shown here is derived from an EMBL/GenBank/DDBJ whole genome shotgun (WGS) entry which is preliminary data.</text>
</comment>
<evidence type="ECO:0000259" key="4">
    <source>
        <dbReference type="PROSITE" id="PS50932"/>
    </source>
</evidence>
<dbReference type="Gene3D" id="1.10.260.40">
    <property type="entry name" value="lambda repressor-like DNA-binding domains"/>
    <property type="match status" value="1"/>
</dbReference>
<dbReference type="SUPFAM" id="SSF47413">
    <property type="entry name" value="lambda repressor-like DNA-binding domains"/>
    <property type="match status" value="1"/>
</dbReference>
<dbReference type="SMART" id="SM00354">
    <property type="entry name" value="HTH_LACI"/>
    <property type="match status" value="1"/>
</dbReference>
<dbReference type="PROSITE" id="PS50943">
    <property type="entry name" value="HTH_CROC1"/>
    <property type="match status" value="1"/>
</dbReference>
<reference evidence="6 7" key="1">
    <citation type="journal article" date="2018" name="Front. Microbiol.">
        <title>Novel Insights Into Bacterial Dimethylsulfoniopropionate Catabolism in the East China Sea.</title>
        <authorList>
            <person name="Liu J."/>
            <person name="Liu J."/>
            <person name="Zhang S.H."/>
            <person name="Liang J."/>
            <person name="Lin H."/>
            <person name="Song D."/>
            <person name="Yang G.P."/>
            <person name="Todd J.D."/>
            <person name="Zhang X.H."/>
        </authorList>
    </citation>
    <scope>NUCLEOTIDE SEQUENCE [LARGE SCALE GENOMIC DNA]</scope>
    <source>
        <strain evidence="6 7">ZYFD042</strain>
    </source>
</reference>
<gene>
    <name evidence="6" type="ORF">D8Y23_00420</name>
</gene>
<dbReference type="RefSeq" id="WP_128216204.1">
    <property type="nucleotide sequence ID" value="NZ_RBZY01000001.1"/>
</dbReference>
<proteinExistence type="predicted"/>
<dbReference type="AlphaFoldDB" id="A0A443JSC7"/>
<feature type="domain" description="HTH cro/C1-type" evidence="5">
    <location>
        <begin position="22"/>
        <end position="69"/>
    </location>
</feature>
<dbReference type="CDD" id="cd01392">
    <property type="entry name" value="HTH_LacI"/>
    <property type="match status" value="1"/>
</dbReference>
<accession>A0A443JSC7</accession>
<dbReference type="InterPro" id="IPR010982">
    <property type="entry name" value="Lambda_DNA-bd_dom_sf"/>
</dbReference>
<keyword evidence="3" id="KW-0804">Transcription</keyword>
<dbReference type="Pfam" id="PF13377">
    <property type="entry name" value="Peripla_BP_3"/>
    <property type="match status" value="1"/>
</dbReference>
<dbReference type="Pfam" id="PF00356">
    <property type="entry name" value="LacI"/>
    <property type="match status" value="1"/>
</dbReference>
<protein>
    <submittedName>
        <fullName evidence="6">LacI family transcriptional regulator</fullName>
    </submittedName>
</protein>
<evidence type="ECO:0000313" key="6">
    <source>
        <dbReference type="EMBL" id="RWR23403.1"/>
    </source>
</evidence>
<dbReference type="SUPFAM" id="SSF53822">
    <property type="entry name" value="Periplasmic binding protein-like I"/>
    <property type="match status" value="1"/>
</dbReference>